<dbReference type="PRINTS" id="PR00038">
    <property type="entry name" value="HTHLUXR"/>
</dbReference>
<keyword evidence="3" id="KW-0804">Transcription</keyword>
<keyword evidence="7" id="KW-1185">Reference proteome</keyword>
<dbReference type="InterPro" id="IPR036388">
    <property type="entry name" value="WH-like_DNA-bd_sf"/>
</dbReference>
<dbReference type="InterPro" id="IPR005143">
    <property type="entry name" value="TF_LuxR_autoind-bd_dom"/>
</dbReference>
<dbReference type="OrthoDB" id="3170288at2"/>
<keyword evidence="1" id="KW-0805">Transcription regulation</keyword>
<dbReference type="STRING" id="1079.BVIR_1537"/>
<dbReference type="PROSITE" id="PS50043">
    <property type="entry name" value="HTH_LUXR_2"/>
    <property type="match status" value="1"/>
</dbReference>
<dbReference type="CDD" id="cd06170">
    <property type="entry name" value="LuxR_C_like"/>
    <property type="match status" value="1"/>
</dbReference>
<feature type="domain" description="HTH luxR-type" evidence="4">
    <location>
        <begin position="162"/>
        <end position="227"/>
    </location>
</feature>
<dbReference type="GO" id="GO:0003677">
    <property type="term" value="F:DNA binding"/>
    <property type="evidence" value="ECO:0007669"/>
    <property type="project" value="UniProtKB-KW"/>
</dbReference>
<dbReference type="AlphaFoldDB" id="A0A0H5BQE4"/>
<dbReference type="PANTHER" id="PTHR44688:SF16">
    <property type="entry name" value="DNA-BINDING TRANSCRIPTIONAL ACTIVATOR DEVR_DOSR"/>
    <property type="match status" value="1"/>
</dbReference>
<evidence type="ECO:0000256" key="1">
    <source>
        <dbReference type="ARBA" id="ARBA00023015"/>
    </source>
</evidence>
<dbReference type="EMBL" id="LN907867">
    <property type="protein sequence ID" value="CUU41981.1"/>
    <property type="molecule type" value="Genomic_DNA"/>
</dbReference>
<reference evidence="6" key="2">
    <citation type="submission" date="2015-11" db="EMBL/GenBank/DDBJ databases">
        <authorList>
            <person name="Zhang Y."/>
            <person name="Guo Z."/>
        </authorList>
    </citation>
    <scope>NUCLEOTIDE SEQUENCE</scope>
    <source>
        <strain evidence="6">1</strain>
    </source>
</reference>
<dbReference type="SUPFAM" id="SSF75516">
    <property type="entry name" value="Pheromone-binding domain of LuxR-like quorum-sensing transcription factors"/>
    <property type="match status" value="1"/>
</dbReference>
<dbReference type="Gene3D" id="3.30.450.80">
    <property type="entry name" value="Transcription factor LuxR-like, autoinducer-binding domain"/>
    <property type="match status" value="1"/>
</dbReference>
<evidence type="ECO:0000259" key="4">
    <source>
        <dbReference type="PROSITE" id="PS50043"/>
    </source>
</evidence>
<dbReference type="Pfam" id="PF00196">
    <property type="entry name" value="GerE"/>
    <property type="match status" value="1"/>
</dbReference>
<dbReference type="InterPro" id="IPR036693">
    <property type="entry name" value="TF_LuxR_autoind-bd_dom_sf"/>
</dbReference>
<reference evidence="7" key="3">
    <citation type="journal article" date="2016" name="Genome Announc.">
        <title>Revised genome sequence of the purple photosynthetic bacterium Blastochloris viridis.</title>
        <authorList>
            <person name="Liu L.N."/>
            <person name="Faulkner M."/>
            <person name="Liu X."/>
            <person name="Huang F."/>
            <person name="Darby A.C."/>
            <person name="Hall N."/>
        </authorList>
    </citation>
    <scope>NUCLEOTIDE SEQUENCE [LARGE SCALE GENOMIC DNA]</scope>
    <source>
        <strain evidence="7">ATCC 19567 / DSM 133 / F</strain>
    </source>
</reference>
<protein>
    <submittedName>
        <fullName evidence="6">Transcriptional activator protein lasR</fullName>
    </submittedName>
    <submittedName>
        <fullName evidence="5">Transcriptional regulator</fullName>
    </submittedName>
</protein>
<gene>
    <name evidence="6" type="primary">lasR</name>
    <name evidence="5" type="ORF">BV133_3210</name>
    <name evidence="6" type="ORF">BVIRIDIS_09820</name>
</gene>
<dbReference type="KEGG" id="bvr:BVIR_1537"/>
<dbReference type="Gene3D" id="1.10.10.10">
    <property type="entry name" value="Winged helix-like DNA-binding domain superfamily/Winged helix DNA-binding domain"/>
    <property type="match status" value="1"/>
</dbReference>
<reference evidence="5" key="1">
    <citation type="journal article" date="2015" name="Genome Announc.">
        <title>Complete Genome Sequence of the Bacteriochlorophyll b-Producing Photosynthetic Bacterium Blastochloris viridis.</title>
        <authorList>
            <person name="Tsukatani Y."/>
            <person name="Hirose Y."/>
            <person name="Harada J."/>
            <person name="Misawa N."/>
            <person name="Mori K."/>
            <person name="Inoue K."/>
            <person name="Tamiaki H."/>
        </authorList>
    </citation>
    <scope>NUCLEOTIDE SEQUENCE [LARGE SCALE GENOMIC DNA]</scope>
    <source>
        <strain evidence="5">DSM 133</strain>
    </source>
</reference>
<evidence type="ECO:0000256" key="2">
    <source>
        <dbReference type="ARBA" id="ARBA00023125"/>
    </source>
</evidence>
<evidence type="ECO:0000256" key="3">
    <source>
        <dbReference type="ARBA" id="ARBA00023163"/>
    </source>
</evidence>
<keyword evidence="2" id="KW-0238">DNA-binding</keyword>
<dbReference type="Pfam" id="PF03472">
    <property type="entry name" value="Autoind_bind"/>
    <property type="match status" value="1"/>
</dbReference>
<dbReference type="PANTHER" id="PTHR44688">
    <property type="entry name" value="DNA-BINDING TRANSCRIPTIONAL ACTIVATOR DEVR_DOSR"/>
    <property type="match status" value="1"/>
</dbReference>
<dbReference type="InterPro" id="IPR000792">
    <property type="entry name" value="Tscrpt_reg_LuxR_C"/>
</dbReference>
<dbReference type="EMBL" id="AP014854">
    <property type="protein sequence ID" value="BAS00804.1"/>
    <property type="molecule type" value="Genomic_DNA"/>
</dbReference>
<organism evidence="6 7">
    <name type="scientific">Blastochloris viridis</name>
    <name type="common">Rhodopseudomonas viridis</name>
    <dbReference type="NCBI Taxonomy" id="1079"/>
    <lineage>
        <taxon>Bacteria</taxon>
        <taxon>Pseudomonadati</taxon>
        <taxon>Pseudomonadota</taxon>
        <taxon>Alphaproteobacteria</taxon>
        <taxon>Hyphomicrobiales</taxon>
        <taxon>Blastochloridaceae</taxon>
        <taxon>Blastochloris</taxon>
    </lineage>
</organism>
<evidence type="ECO:0000313" key="6">
    <source>
        <dbReference type="EMBL" id="CUU41981.1"/>
    </source>
</evidence>
<accession>A0A0H5BQE4</accession>
<dbReference type="RefSeq" id="WP_055037125.1">
    <property type="nucleotide sequence ID" value="NZ_AP014854.2"/>
</dbReference>
<evidence type="ECO:0000313" key="5">
    <source>
        <dbReference type="EMBL" id="BAS00804.1"/>
    </source>
</evidence>
<dbReference type="SUPFAM" id="SSF46894">
    <property type="entry name" value="C-terminal effector domain of the bipartite response regulators"/>
    <property type="match status" value="1"/>
</dbReference>
<sequence length="232" mass="25679">MERLEQAADQHELIGSFRACVEPFGFNIVLITGLPDPPADLKSFLLLNSWPAGWRDHYFKEGFYRDDPVAAYGRVRSDPFAWHEAPVDPARQPRAAQVMAEAADAGMRDGLVIPIMASKTIQTCVSVAGVKPDLHPNVQRMIHLLGLFAHTRAVRLHLGPIRSSGQRLLSEREREVLQWTAAGKTAWETSCILGISERTVNYHITTAARRLQAVSRTHAVARAIALGEITVS</sequence>
<dbReference type="InterPro" id="IPR016032">
    <property type="entry name" value="Sig_transdc_resp-reg_C-effctor"/>
</dbReference>
<dbReference type="GO" id="GO:0006355">
    <property type="term" value="P:regulation of DNA-templated transcription"/>
    <property type="evidence" value="ECO:0007669"/>
    <property type="project" value="InterPro"/>
</dbReference>
<evidence type="ECO:0000313" key="7">
    <source>
        <dbReference type="Proteomes" id="UP000065734"/>
    </source>
</evidence>
<proteinExistence type="predicted"/>
<dbReference type="Proteomes" id="UP000065734">
    <property type="component" value="Chromosome I"/>
</dbReference>
<name>A0A0H5BQE4_BLAVI</name>
<dbReference type="SMART" id="SM00421">
    <property type="entry name" value="HTH_LUXR"/>
    <property type="match status" value="1"/>
</dbReference>